<organism evidence="1 2">
    <name type="scientific">Nonomuraea antimicrobica</name>
    <dbReference type="NCBI Taxonomy" id="561173"/>
    <lineage>
        <taxon>Bacteria</taxon>
        <taxon>Bacillati</taxon>
        <taxon>Actinomycetota</taxon>
        <taxon>Actinomycetes</taxon>
        <taxon>Streptosporangiales</taxon>
        <taxon>Streptosporangiaceae</taxon>
        <taxon>Nonomuraea</taxon>
    </lineage>
</organism>
<dbReference type="Proteomes" id="UP001500902">
    <property type="component" value="Unassembled WGS sequence"/>
</dbReference>
<dbReference type="EMBL" id="BAAAZP010000236">
    <property type="protein sequence ID" value="GAA3716590.1"/>
    <property type="molecule type" value="Genomic_DNA"/>
</dbReference>
<accession>A0ABP7EAL5</accession>
<comment type="caution">
    <text evidence="1">The sequence shown here is derived from an EMBL/GenBank/DDBJ whole genome shotgun (WGS) entry which is preliminary data.</text>
</comment>
<protein>
    <recommendedName>
        <fullName evidence="3">Phage integrase family protein</fullName>
    </recommendedName>
</protein>
<evidence type="ECO:0000313" key="2">
    <source>
        <dbReference type="Proteomes" id="UP001500902"/>
    </source>
</evidence>
<name>A0ABP7EAL5_9ACTN</name>
<evidence type="ECO:0000313" key="1">
    <source>
        <dbReference type="EMBL" id="GAA3716590.1"/>
    </source>
</evidence>
<keyword evidence="2" id="KW-1185">Reference proteome</keyword>
<reference evidence="2" key="1">
    <citation type="journal article" date="2019" name="Int. J. Syst. Evol. Microbiol.">
        <title>The Global Catalogue of Microorganisms (GCM) 10K type strain sequencing project: providing services to taxonomists for standard genome sequencing and annotation.</title>
        <authorList>
            <consortium name="The Broad Institute Genomics Platform"/>
            <consortium name="The Broad Institute Genome Sequencing Center for Infectious Disease"/>
            <person name="Wu L."/>
            <person name="Ma J."/>
        </authorList>
    </citation>
    <scope>NUCLEOTIDE SEQUENCE [LARGE SCALE GENOMIC DNA]</scope>
    <source>
        <strain evidence="2">JCM 16904</strain>
    </source>
</reference>
<proteinExistence type="predicted"/>
<evidence type="ECO:0008006" key="3">
    <source>
        <dbReference type="Google" id="ProtNLM"/>
    </source>
</evidence>
<sequence>MGLVTVAEMVGHARLDTLRIYSLPAEKDKQHAPRHLTVDR</sequence>
<gene>
    <name evidence="1" type="ORF">GCM10022224_097780</name>
</gene>